<feature type="region of interest" description="Disordered" evidence="6">
    <location>
        <begin position="1"/>
        <end position="28"/>
    </location>
</feature>
<dbReference type="InParanoid" id="A0A5J5ENU4"/>
<comment type="caution">
    <text evidence="9">The sequence shown here is derived from an EMBL/GenBank/DDBJ whole genome shotgun (WGS) entry which is preliminary data.</text>
</comment>
<dbReference type="InterPro" id="IPR011701">
    <property type="entry name" value="MFS"/>
</dbReference>
<feature type="transmembrane region" description="Helical" evidence="7">
    <location>
        <begin position="138"/>
        <end position="156"/>
    </location>
</feature>
<dbReference type="Pfam" id="PF07690">
    <property type="entry name" value="MFS_1"/>
    <property type="match status" value="1"/>
</dbReference>
<keyword evidence="2" id="KW-0813">Transport</keyword>
<dbReference type="GO" id="GO:0005886">
    <property type="term" value="C:plasma membrane"/>
    <property type="evidence" value="ECO:0007669"/>
    <property type="project" value="TreeGrafter"/>
</dbReference>
<feature type="transmembrane region" description="Helical" evidence="7">
    <location>
        <begin position="42"/>
        <end position="60"/>
    </location>
</feature>
<protein>
    <submittedName>
        <fullName evidence="9">Major facilitator superfamily domain-containing protein</fullName>
    </submittedName>
</protein>
<keyword evidence="10" id="KW-1185">Reference proteome</keyword>
<dbReference type="FunFam" id="1.20.1250.20:FF:000034">
    <property type="entry name" value="MFS general substrate transporter"/>
    <property type="match status" value="1"/>
</dbReference>
<feature type="domain" description="Major facilitator superfamily (MFS) profile" evidence="8">
    <location>
        <begin position="42"/>
        <end position="455"/>
    </location>
</feature>
<feature type="compositionally biased region" description="Low complexity" evidence="6">
    <location>
        <begin position="18"/>
        <end position="28"/>
    </location>
</feature>
<feature type="transmembrane region" description="Helical" evidence="7">
    <location>
        <begin position="425"/>
        <end position="449"/>
    </location>
</feature>
<keyword evidence="3 7" id="KW-0812">Transmembrane</keyword>
<dbReference type="OrthoDB" id="2985014at2759"/>
<dbReference type="GO" id="GO:0022857">
    <property type="term" value="F:transmembrane transporter activity"/>
    <property type="evidence" value="ECO:0007669"/>
    <property type="project" value="InterPro"/>
</dbReference>
<feature type="transmembrane region" description="Helical" evidence="7">
    <location>
        <begin position="80"/>
        <end position="101"/>
    </location>
</feature>
<feature type="transmembrane region" description="Helical" evidence="7">
    <location>
        <begin position="337"/>
        <end position="357"/>
    </location>
</feature>
<accession>A0A5J5ENU4</accession>
<dbReference type="Gene3D" id="1.20.1250.20">
    <property type="entry name" value="MFS general substrate transporter like domains"/>
    <property type="match status" value="2"/>
</dbReference>
<dbReference type="InterPro" id="IPR036259">
    <property type="entry name" value="MFS_trans_sf"/>
</dbReference>
<feature type="transmembrane region" description="Helical" evidence="7">
    <location>
        <begin position="108"/>
        <end position="126"/>
    </location>
</feature>
<dbReference type="SUPFAM" id="SSF103473">
    <property type="entry name" value="MFS general substrate transporter"/>
    <property type="match status" value="1"/>
</dbReference>
<dbReference type="InterPro" id="IPR020846">
    <property type="entry name" value="MFS_dom"/>
</dbReference>
<dbReference type="PANTHER" id="PTHR43791">
    <property type="entry name" value="PERMEASE-RELATED"/>
    <property type="match status" value="1"/>
</dbReference>
<evidence type="ECO:0000256" key="5">
    <source>
        <dbReference type="ARBA" id="ARBA00023136"/>
    </source>
</evidence>
<feature type="transmembrane region" description="Helical" evidence="7">
    <location>
        <begin position="363"/>
        <end position="386"/>
    </location>
</feature>
<dbReference type="PANTHER" id="PTHR43791:SF46">
    <property type="entry name" value="MAJOR FACILITATOR SUPERFAMILY (MFS) PROFILE DOMAIN-CONTAINING PROTEIN-RELATED"/>
    <property type="match status" value="1"/>
</dbReference>
<evidence type="ECO:0000256" key="3">
    <source>
        <dbReference type="ARBA" id="ARBA00022692"/>
    </source>
</evidence>
<evidence type="ECO:0000259" key="8">
    <source>
        <dbReference type="PROSITE" id="PS50850"/>
    </source>
</evidence>
<dbReference type="FunCoup" id="A0A5J5ENU4">
    <property type="interactions" value="166"/>
</dbReference>
<feature type="transmembrane region" description="Helical" evidence="7">
    <location>
        <begin position="398"/>
        <end position="419"/>
    </location>
</feature>
<keyword evidence="5 7" id="KW-0472">Membrane</keyword>
<dbReference type="PROSITE" id="PS50850">
    <property type="entry name" value="MFS"/>
    <property type="match status" value="1"/>
</dbReference>
<dbReference type="FunFam" id="1.20.1250.20:FF:000068">
    <property type="entry name" value="MFS general substrate transporter"/>
    <property type="match status" value="1"/>
</dbReference>
<evidence type="ECO:0000256" key="1">
    <source>
        <dbReference type="ARBA" id="ARBA00004141"/>
    </source>
</evidence>
<dbReference type="AlphaFoldDB" id="A0A5J5ENU4"/>
<reference evidence="9 10" key="1">
    <citation type="submission" date="2019-09" db="EMBL/GenBank/DDBJ databases">
        <title>Draft genome of the ectomycorrhizal ascomycete Sphaerosporella brunnea.</title>
        <authorList>
            <consortium name="DOE Joint Genome Institute"/>
            <person name="Benucci G.M."/>
            <person name="Marozzi G."/>
            <person name="Antonielli L."/>
            <person name="Sanchez S."/>
            <person name="Marco P."/>
            <person name="Wang X."/>
            <person name="Falini L.B."/>
            <person name="Barry K."/>
            <person name="Haridas S."/>
            <person name="Lipzen A."/>
            <person name="Labutti K."/>
            <person name="Grigoriev I.V."/>
            <person name="Murat C."/>
            <person name="Martin F."/>
            <person name="Albertini E."/>
            <person name="Donnini D."/>
            <person name="Bonito G."/>
        </authorList>
    </citation>
    <scope>NUCLEOTIDE SEQUENCE [LARGE SCALE GENOMIC DNA]</scope>
    <source>
        <strain evidence="9 10">Sb_GMNB300</strain>
    </source>
</reference>
<name>A0A5J5ENU4_9PEZI</name>
<proteinExistence type="predicted"/>
<dbReference type="EMBL" id="VXIS01000176">
    <property type="protein sequence ID" value="KAA8898922.1"/>
    <property type="molecule type" value="Genomic_DNA"/>
</dbReference>
<gene>
    <name evidence="9" type="ORF">FN846DRAFT_990993</name>
</gene>
<feature type="transmembrane region" description="Helical" evidence="7">
    <location>
        <begin position="168"/>
        <end position="189"/>
    </location>
</feature>
<evidence type="ECO:0000256" key="4">
    <source>
        <dbReference type="ARBA" id="ARBA00022989"/>
    </source>
</evidence>
<sequence length="487" mass="54699">MDEKAQVGNPVDVERDSSNGSDQQNSQNPNARRLLTKIDFRILPILSLTYLVAFLDRVNIGNAAVFGLPTELGLKGTQYNVALTIFFVPYILFEIPSNVVLKKIKPHRFLSVCVFMFGFTTIMQGFVTSYSGLLTTRFFLGLFETGLFPGCFYLLSMWYKREESQKRFSFFFISTTLAGAFGGLLASAIGKMDGYHGKLAWRWIFILEGALTCAVSILGYFTIPDFPEDVKWLTAEEKEWVRARLYRDVGKSGRELPSVKFSDLKVIFTDYKYPLGALMYFGFIVPAYGYSYFAPTIIRGWHYSPIQSQLRTVPVAIVAYVFAMIVAIASDHWRHRYLFIVGSSLVTIAGFIILMTTHDNLHAQYGGLFLSYSGAFAAMPVVVCYFQTNLAGHTRRSIGSGFQIAFGNIGGIIATFAFLSKEAPYYTKGYSICLAFTVLTIITSTMYVLGIRRENQLREQGKAGVVVDDPEQEGEVGDRSRAFRYIL</sequence>
<evidence type="ECO:0000313" key="9">
    <source>
        <dbReference type="EMBL" id="KAA8898922.1"/>
    </source>
</evidence>
<keyword evidence="4 7" id="KW-1133">Transmembrane helix</keyword>
<comment type="subcellular location">
    <subcellularLocation>
        <location evidence="1">Membrane</location>
        <topology evidence="1">Multi-pass membrane protein</topology>
    </subcellularLocation>
</comment>
<dbReference type="Proteomes" id="UP000326924">
    <property type="component" value="Unassembled WGS sequence"/>
</dbReference>
<evidence type="ECO:0000313" key="10">
    <source>
        <dbReference type="Proteomes" id="UP000326924"/>
    </source>
</evidence>
<feature type="transmembrane region" description="Helical" evidence="7">
    <location>
        <begin position="273"/>
        <end position="293"/>
    </location>
</feature>
<evidence type="ECO:0000256" key="6">
    <source>
        <dbReference type="SAM" id="MobiDB-lite"/>
    </source>
</evidence>
<organism evidence="9 10">
    <name type="scientific">Sphaerosporella brunnea</name>
    <dbReference type="NCBI Taxonomy" id="1250544"/>
    <lineage>
        <taxon>Eukaryota</taxon>
        <taxon>Fungi</taxon>
        <taxon>Dikarya</taxon>
        <taxon>Ascomycota</taxon>
        <taxon>Pezizomycotina</taxon>
        <taxon>Pezizomycetes</taxon>
        <taxon>Pezizales</taxon>
        <taxon>Pyronemataceae</taxon>
        <taxon>Sphaerosporella</taxon>
    </lineage>
</organism>
<feature type="transmembrane region" description="Helical" evidence="7">
    <location>
        <begin position="313"/>
        <end position="330"/>
    </location>
</feature>
<evidence type="ECO:0000256" key="2">
    <source>
        <dbReference type="ARBA" id="ARBA00022448"/>
    </source>
</evidence>
<feature type="transmembrane region" description="Helical" evidence="7">
    <location>
        <begin position="201"/>
        <end position="223"/>
    </location>
</feature>
<evidence type="ECO:0000256" key="7">
    <source>
        <dbReference type="SAM" id="Phobius"/>
    </source>
</evidence>